<feature type="compositionally biased region" description="Polar residues" evidence="1">
    <location>
        <begin position="353"/>
        <end position="362"/>
    </location>
</feature>
<evidence type="ECO:0000256" key="2">
    <source>
        <dbReference type="SAM" id="Phobius"/>
    </source>
</evidence>
<feature type="compositionally biased region" description="Polar residues" evidence="1">
    <location>
        <begin position="269"/>
        <end position="301"/>
    </location>
</feature>
<keyword evidence="2" id="KW-0812">Transmembrane</keyword>
<evidence type="ECO:0000256" key="1">
    <source>
        <dbReference type="SAM" id="MobiDB-lite"/>
    </source>
</evidence>
<keyword evidence="4" id="KW-1185">Reference proteome</keyword>
<protein>
    <submittedName>
        <fullName evidence="3">Uncharacterized protein</fullName>
    </submittedName>
</protein>
<name>A0ABW1W4V5_9GAMM</name>
<comment type="caution">
    <text evidence="3">The sequence shown here is derived from an EMBL/GenBank/DDBJ whole genome shotgun (WGS) entry which is preliminary data.</text>
</comment>
<accession>A0ABW1W4V5</accession>
<organism evidence="3 4">
    <name type="scientific">Psychrobacter glacincola</name>
    <dbReference type="NCBI Taxonomy" id="56810"/>
    <lineage>
        <taxon>Bacteria</taxon>
        <taxon>Pseudomonadati</taxon>
        <taxon>Pseudomonadota</taxon>
        <taxon>Gammaproteobacteria</taxon>
        <taxon>Moraxellales</taxon>
        <taxon>Moraxellaceae</taxon>
        <taxon>Psychrobacter</taxon>
    </lineage>
</organism>
<evidence type="ECO:0000313" key="3">
    <source>
        <dbReference type="EMBL" id="MFC6380827.1"/>
    </source>
</evidence>
<proteinExistence type="predicted"/>
<dbReference type="Proteomes" id="UP001596264">
    <property type="component" value="Unassembled WGS sequence"/>
</dbReference>
<evidence type="ECO:0000313" key="4">
    <source>
        <dbReference type="Proteomes" id="UP001596264"/>
    </source>
</evidence>
<feature type="region of interest" description="Disordered" evidence="1">
    <location>
        <begin position="259"/>
        <end position="362"/>
    </location>
</feature>
<feature type="transmembrane region" description="Helical" evidence="2">
    <location>
        <begin position="223"/>
        <end position="248"/>
    </location>
</feature>
<sequence>MSDKKDKQNADLEANLAKIANTKPRLRDRKNNIYERYITRVESVETIESTVETTVESTVESIEKTKNEPAPTVANTDAYDAVDADLSARLLDSPVQQHILQPLENADKLSSYEPLSAAELGLFTIQAQDNVENTAGLQISNNSSTSVTLDFSDEENEKVIHPLMTTEATDRASAAKNEDTEVDNSAYVDEPISTASLTTLPNKELKKNKAVKSKEKPANSKKLLIIGMVLGSLMISAAVFTLIATGFLSTGTTFTESEFTESDAAGTPVSKSITQTSSVTKQTANRTEMNTTEQNVETNTPPAVVEELSDSDTAKSSNPKSQTDMTNKENEAAVSAPKAETAITYEDFREESQNTLYRETND</sequence>
<dbReference type="EMBL" id="JBHSTZ010000014">
    <property type="protein sequence ID" value="MFC6380827.1"/>
    <property type="molecule type" value="Genomic_DNA"/>
</dbReference>
<reference evidence="4" key="1">
    <citation type="journal article" date="2019" name="Int. J. Syst. Evol. Microbiol.">
        <title>The Global Catalogue of Microorganisms (GCM) 10K type strain sequencing project: providing services to taxonomists for standard genome sequencing and annotation.</title>
        <authorList>
            <consortium name="The Broad Institute Genomics Platform"/>
            <consortium name="The Broad Institute Genome Sequencing Center for Infectious Disease"/>
            <person name="Wu L."/>
            <person name="Ma J."/>
        </authorList>
    </citation>
    <scope>NUCLEOTIDE SEQUENCE [LARGE SCALE GENOMIC DNA]</scope>
    <source>
        <strain evidence="4">CCM 2050</strain>
    </source>
</reference>
<keyword evidence="2" id="KW-1133">Transmembrane helix</keyword>
<keyword evidence="2" id="KW-0472">Membrane</keyword>
<gene>
    <name evidence="3" type="ORF">ACFP58_04980</name>
</gene>
<feature type="compositionally biased region" description="Polar residues" evidence="1">
    <location>
        <begin position="314"/>
        <end position="325"/>
    </location>
</feature>
<dbReference type="RefSeq" id="WP_201561188.1">
    <property type="nucleotide sequence ID" value="NZ_CAJGZK010000001.1"/>
</dbReference>